<dbReference type="OrthoDB" id="9806477at2"/>
<feature type="transmembrane region" description="Helical" evidence="4">
    <location>
        <begin position="95"/>
        <end position="112"/>
    </location>
</feature>
<evidence type="ECO:0000256" key="2">
    <source>
        <dbReference type="PROSITE-ProRule" id="PRU00284"/>
    </source>
</evidence>
<evidence type="ECO:0000256" key="4">
    <source>
        <dbReference type="SAM" id="Phobius"/>
    </source>
</evidence>
<proteinExistence type="predicted"/>
<keyword evidence="4" id="KW-1133">Transmembrane helix</keyword>
<evidence type="ECO:0000313" key="7">
    <source>
        <dbReference type="Proteomes" id="UP000182108"/>
    </source>
</evidence>
<dbReference type="Proteomes" id="UP000182108">
    <property type="component" value="Unassembled WGS sequence"/>
</dbReference>
<accession>A0A0K6IWJ7</accession>
<evidence type="ECO:0000256" key="3">
    <source>
        <dbReference type="SAM" id="Coils"/>
    </source>
</evidence>
<keyword evidence="4" id="KW-0812">Transmembrane</keyword>
<dbReference type="SMART" id="SM00283">
    <property type="entry name" value="MA"/>
    <property type="match status" value="1"/>
</dbReference>
<sequence>MSDTPLTAGADEALVPFQTHADRLMLGALAVHLLVTLASAAVTDTWGIALLVGVPSLLVPAGIAFAQPGSLVARITIATAFMVFSALLIQQYGGAIEAHFDIFALLAFLLYYRDWRPVLVAAVVIAVHHVLFNYLQMLNWGVYVFEQGPSWVRVAVHAAYVVVEAGLIMYMAQNLKREAVESALVAETARRVGTGDLRTLQGRGYPLLQTMADMQSHLGASLQRVLDEANAVAAAAHRLKELAGEGRGRAQAQKGATHEVLTAVSALAEALRELANEAEAARRLAEDAGDSARSGGEVIRGTIHEIAGVSASIEEAAGSVERLGAQSDRIAVVVDLIKEIAGQTNLLALNAAIEAARAGEAGRGFAVVADEVRKLAERTAAATDEIVSMIADIQQSKAQALRNIEIAVERVRQGTAMEEQTGEAIAKIIDDANRVEQAFVAIAQEVSRQSDSIQTVAATLTQVASLADANEQSMSQVGEEVERLKRAAESLTATVGAFQLR</sequence>
<name>A0A0K6IWJ7_9PROT</name>
<feature type="transmembrane region" description="Helical" evidence="4">
    <location>
        <begin position="119"/>
        <end position="138"/>
    </location>
</feature>
<dbReference type="GO" id="GO:0016020">
    <property type="term" value="C:membrane"/>
    <property type="evidence" value="ECO:0007669"/>
    <property type="project" value="InterPro"/>
</dbReference>
<dbReference type="PANTHER" id="PTHR32089">
    <property type="entry name" value="METHYL-ACCEPTING CHEMOTAXIS PROTEIN MCPB"/>
    <property type="match status" value="1"/>
</dbReference>
<dbReference type="RefSeq" id="WP_055423774.1">
    <property type="nucleotide sequence ID" value="NZ_CYHH01000008.1"/>
</dbReference>
<dbReference type="PROSITE" id="PS50111">
    <property type="entry name" value="CHEMOTAXIS_TRANSDUC_2"/>
    <property type="match status" value="1"/>
</dbReference>
<dbReference type="InterPro" id="IPR004089">
    <property type="entry name" value="MCPsignal_dom"/>
</dbReference>
<feature type="transmembrane region" description="Helical" evidence="4">
    <location>
        <begin position="48"/>
        <end position="66"/>
    </location>
</feature>
<evidence type="ECO:0000259" key="5">
    <source>
        <dbReference type="PROSITE" id="PS50111"/>
    </source>
</evidence>
<keyword evidence="3" id="KW-0175">Coiled coil</keyword>
<evidence type="ECO:0000256" key="1">
    <source>
        <dbReference type="ARBA" id="ARBA00023224"/>
    </source>
</evidence>
<reference evidence="7" key="1">
    <citation type="submission" date="2015-08" db="EMBL/GenBank/DDBJ databases">
        <authorList>
            <person name="Babu N.S."/>
            <person name="Beckwith C.J."/>
            <person name="Beseler K.G."/>
            <person name="Brison A."/>
            <person name="Carone J.V."/>
            <person name="Caskin T.P."/>
            <person name="Diamond M."/>
            <person name="Durham M.E."/>
            <person name="Foxe J.M."/>
            <person name="Go M."/>
            <person name="Henderson B.A."/>
            <person name="Jones I.B."/>
            <person name="McGettigan J.A."/>
            <person name="Micheletti S.J."/>
            <person name="Nasrallah M.E."/>
            <person name="Ortiz D."/>
            <person name="Piller C.R."/>
            <person name="Privatt S.R."/>
            <person name="Schneider S.L."/>
            <person name="Sharp S."/>
            <person name="Smith T.C."/>
            <person name="Stanton J.D."/>
            <person name="Ullery H.E."/>
            <person name="Wilson R.J."/>
            <person name="Serrano M.G."/>
            <person name="Buck G."/>
            <person name="Lee V."/>
            <person name="Wang Y."/>
            <person name="Carvalho R."/>
            <person name="Voegtly L."/>
            <person name="Shi R."/>
            <person name="Duckworth R."/>
            <person name="Johnson A."/>
            <person name="Loviza R."/>
            <person name="Walstead R."/>
            <person name="Shah Z."/>
            <person name="Kiflezghi M."/>
            <person name="Wade K."/>
            <person name="Ball S.L."/>
            <person name="Bradley K.W."/>
            <person name="Asai D.J."/>
            <person name="Bowman C.A."/>
            <person name="Russell D.A."/>
            <person name="Pope W.H."/>
            <person name="Jacobs-Sera D."/>
            <person name="Hendrix R.W."/>
            <person name="Hatfull G.F."/>
        </authorList>
    </citation>
    <scope>NUCLEOTIDE SEQUENCE [LARGE SCALE GENOMIC DNA]</scope>
    <source>
        <strain evidence="7">JCM 19170</strain>
    </source>
</reference>
<keyword evidence="7" id="KW-1185">Reference proteome</keyword>
<dbReference type="GO" id="GO:0007165">
    <property type="term" value="P:signal transduction"/>
    <property type="evidence" value="ECO:0007669"/>
    <property type="project" value="UniProtKB-KW"/>
</dbReference>
<dbReference type="CDD" id="cd11386">
    <property type="entry name" value="MCP_signal"/>
    <property type="match status" value="1"/>
</dbReference>
<dbReference type="SUPFAM" id="SSF58104">
    <property type="entry name" value="Methyl-accepting chemotaxis protein (MCP) signaling domain"/>
    <property type="match status" value="1"/>
</dbReference>
<dbReference type="PANTHER" id="PTHR32089:SF112">
    <property type="entry name" value="LYSOZYME-LIKE PROTEIN-RELATED"/>
    <property type="match status" value="1"/>
</dbReference>
<organism evidence="6 7">
    <name type="scientific">Tepidiphilus thermophilus</name>
    <dbReference type="NCBI Taxonomy" id="876478"/>
    <lineage>
        <taxon>Bacteria</taxon>
        <taxon>Pseudomonadati</taxon>
        <taxon>Pseudomonadota</taxon>
        <taxon>Hydrogenophilia</taxon>
        <taxon>Hydrogenophilales</taxon>
        <taxon>Hydrogenophilaceae</taxon>
        <taxon>Tepidiphilus</taxon>
    </lineage>
</organism>
<evidence type="ECO:0000313" key="6">
    <source>
        <dbReference type="EMBL" id="CUB07490.1"/>
    </source>
</evidence>
<feature type="coiled-coil region" evidence="3">
    <location>
        <begin position="261"/>
        <end position="291"/>
    </location>
</feature>
<protein>
    <submittedName>
        <fullName evidence="6">Methyl-accepting chemotaxis protein</fullName>
    </submittedName>
</protein>
<dbReference type="EMBL" id="CYHH01000008">
    <property type="protein sequence ID" value="CUB07490.1"/>
    <property type="molecule type" value="Genomic_DNA"/>
</dbReference>
<gene>
    <name evidence="6" type="ORF">Ga0061068_10816</name>
</gene>
<dbReference type="Gene3D" id="1.10.287.950">
    <property type="entry name" value="Methyl-accepting chemotaxis protein"/>
    <property type="match status" value="1"/>
</dbReference>
<keyword evidence="4" id="KW-0472">Membrane</keyword>
<feature type="transmembrane region" description="Helical" evidence="4">
    <location>
        <begin position="24"/>
        <end position="42"/>
    </location>
</feature>
<feature type="transmembrane region" description="Helical" evidence="4">
    <location>
        <begin position="150"/>
        <end position="172"/>
    </location>
</feature>
<keyword evidence="1 2" id="KW-0807">Transducer</keyword>
<dbReference type="AlphaFoldDB" id="A0A0K6IWJ7"/>
<dbReference type="Pfam" id="PF00015">
    <property type="entry name" value="MCPsignal"/>
    <property type="match status" value="1"/>
</dbReference>
<feature type="domain" description="Methyl-accepting transducer" evidence="5">
    <location>
        <begin position="228"/>
        <end position="464"/>
    </location>
</feature>